<dbReference type="Proteomes" id="UP000287166">
    <property type="component" value="Unassembled WGS sequence"/>
</dbReference>
<dbReference type="AlphaFoldDB" id="A0A401G4Z7"/>
<dbReference type="EMBL" id="BFAD01000001">
    <property type="protein sequence ID" value="GBE77229.1"/>
    <property type="molecule type" value="Genomic_DNA"/>
</dbReference>
<reference evidence="1 2" key="1">
    <citation type="journal article" date="2018" name="Sci. Rep.">
        <title>Genome sequence of the cauliflower mushroom Sparassis crispa (Hanabiratake) and its association with beneficial usage.</title>
        <authorList>
            <person name="Kiyama R."/>
            <person name="Furutani Y."/>
            <person name="Kawaguchi K."/>
            <person name="Nakanishi T."/>
        </authorList>
    </citation>
    <scope>NUCLEOTIDE SEQUENCE [LARGE SCALE GENOMIC DNA]</scope>
</reference>
<dbReference type="OrthoDB" id="3218552at2759"/>
<sequence>MAGSTVIQRAQHPVFFLEVKPAAYLEGDATPGMADDQMHVRFFILRNLVEISVLHAISALGIRLCLYTYTASTSDLEPAAIARLPTRMNDYAPVECWL</sequence>
<gene>
    <name evidence="1" type="ORF">SCP_0101010</name>
</gene>
<dbReference type="RefSeq" id="XP_027608142.1">
    <property type="nucleotide sequence ID" value="XM_027752341.1"/>
</dbReference>
<comment type="caution">
    <text evidence="1">The sequence shown here is derived from an EMBL/GenBank/DDBJ whole genome shotgun (WGS) entry which is preliminary data.</text>
</comment>
<evidence type="ECO:0000313" key="2">
    <source>
        <dbReference type="Proteomes" id="UP000287166"/>
    </source>
</evidence>
<dbReference type="GeneID" id="38774146"/>
<protein>
    <submittedName>
        <fullName evidence="1">Uncharacterized protein</fullName>
    </submittedName>
</protein>
<name>A0A401G4Z7_9APHY</name>
<organism evidence="1 2">
    <name type="scientific">Sparassis crispa</name>
    <dbReference type="NCBI Taxonomy" id="139825"/>
    <lineage>
        <taxon>Eukaryota</taxon>
        <taxon>Fungi</taxon>
        <taxon>Dikarya</taxon>
        <taxon>Basidiomycota</taxon>
        <taxon>Agaricomycotina</taxon>
        <taxon>Agaricomycetes</taxon>
        <taxon>Polyporales</taxon>
        <taxon>Sparassidaceae</taxon>
        <taxon>Sparassis</taxon>
    </lineage>
</organism>
<dbReference type="InParanoid" id="A0A401G4Z7"/>
<evidence type="ECO:0000313" key="1">
    <source>
        <dbReference type="EMBL" id="GBE77229.1"/>
    </source>
</evidence>
<keyword evidence="2" id="KW-1185">Reference proteome</keyword>
<proteinExistence type="predicted"/>
<accession>A0A401G4Z7</accession>